<keyword evidence="9 10" id="KW-0472">Membrane</keyword>
<evidence type="ECO:0000256" key="6">
    <source>
        <dbReference type="ARBA" id="ARBA00022592"/>
    </source>
</evidence>
<feature type="transmembrane region" description="Helical" evidence="10">
    <location>
        <begin position="350"/>
        <end position="372"/>
    </location>
</feature>
<feature type="region of interest" description="Disordered" evidence="11">
    <location>
        <begin position="1"/>
        <end position="38"/>
    </location>
</feature>
<comment type="subcellular location">
    <subcellularLocation>
        <location evidence="2 10">Cell membrane</location>
        <topology evidence="2 10">Multi-pass membrane protein</topology>
    </subcellularLocation>
</comment>
<dbReference type="Gene3D" id="1.10.3720.10">
    <property type="entry name" value="MetI-like"/>
    <property type="match status" value="1"/>
</dbReference>
<dbReference type="AlphaFoldDB" id="A0A8J3XJZ0"/>
<keyword evidence="7 10" id="KW-0812">Transmembrane</keyword>
<feature type="region of interest" description="Disordered" evidence="11">
    <location>
        <begin position="381"/>
        <end position="400"/>
    </location>
</feature>
<accession>A0A8J3XJZ0</accession>
<feature type="domain" description="ABC transmembrane type-1" evidence="12">
    <location>
        <begin position="165"/>
        <end position="368"/>
    </location>
</feature>
<dbReference type="InterPro" id="IPR051408">
    <property type="entry name" value="Phosphate_transprt_permease"/>
</dbReference>
<evidence type="ECO:0000256" key="9">
    <source>
        <dbReference type="ARBA" id="ARBA00023136"/>
    </source>
</evidence>
<keyword evidence="5 10" id="KW-1003">Cell membrane</keyword>
<evidence type="ECO:0000256" key="10">
    <source>
        <dbReference type="RuleBase" id="RU363043"/>
    </source>
</evidence>
<dbReference type="NCBIfam" id="TIGR00974">
    <property type="entry name" value="3a0107s02c"/>
    <property type="match status" value="1"/>
</dbReference>
<dbReference type="SUPFAM" id="SSF161098">
    <property type="entry name" value="MetI-like"/>
    <property type="match status" value="1"/>
</dbReference>
<evidence type="ECO:0000256" key="7">
    <source>
        <dbReference type="ARBA" id="ARBA00022692"/>
    </source>
</evidence>
<evidence type="ECO:0000256" key="11">
    <source>
        <dbReference type="SAM" id="MobiDB-lite"/>
    </source>
</evidence>
<keyword evidence="8 10" id="KW-1133">Transmembrane helix</keyword>
<proteinExistence type="inferred from homology"/>
<keyword evidence="14" id="KW-1185">Reference proteome</keyword>
<organism evidence="13 14">
    <name type="scientific">Planotetraspora silvatica</name>
    <dbReference type="NCBI Taxonomy" id="234614"/>
    <lineage>
        <taxon>Bacteria</taxon>
        <taxon>Bacillati</taxon>
        <taxon>Actinomycetota</taxon>
        <taxon>Actinomycetes</taxon>
        <taxon>Streptosporangiales</taxon>
        <taxon>Streptosporangiaceae</taxon>
        <taxon>Planotetraspora</taxon>
    </lineage>
</organism>
<feature type="transmembrane region" description="Helical" evidence="10">
    <location>
        <begin position="274"/>
        <end position="300"/>
    </location>
</feature>
<sequence>MTMPETTKVLPNPRAAEGRQPASPPAAGPRGKVPPRRRPRAWRWTDLAEIAGALGASAALTWMIFGRLLPFRVMPLAYVVLGYVLFLPIYWFVIRDGQGATAAKDRLVTILVATGALFAFAPIVFVVGYVVKRGAEVLRPNFFTETMQIVGPLSKATEGGALHSIIGTLEQLALATAIAVPLGLLTAVYLSEIQGPLARPVRLVADAMTALPSIVAGLFIFSIVIKPHIWLQSGIVGSLALAILMLPTVTIAAEQVLHVVPGGLREAALALGAPYWRSVLMVVLPTARAGLSTAVILGMARVVGETAPVLMTTGGTTVMNLNPFSGHQDNLPLFVFTQIRSSQENQVDRAWAGALVLLAIVLLLFVLARIVGSASPGRRRIRVRRRRGSRTTSDAGGNRS</sequence>
<dbReference type="InterPro" id="IPR035906">
    <property type="entry name" value="MetI-like_sf"/>
</dbReference>
<feature type="transmembrane region" description="Helical" evidence="10">
    <location>
        <begin position="106"/>
        <end position="131"/>
    </location>
</feature>
<dbReference type="GO" id="GO:0035435">
    <property type="term" value="P:phosphate ion transmembrane transport"/>
    <property type="evidence" value="ECO:0007669"/>
    <property type="project" value="InterPro"/>
</dbReference>
<comment type="similarity">
    <text evidence="3 10">Belongs to the binding-protein-dependent transport system permease family. CysTW subfamily.</text>
</comment>
<dbReference type="PANTHER" id="PTHR42922:SF1">
    <property type="entry name" value="PHOSPHATE TRANSPORT SYSTEM PERMEASE PROTEIN PSTA"/>
    <property type="match status" value="1"/>
</dbReference>
<feature type="transmembrane region" description="Helical" evidence="10">
    <location>
        <begin position="75"/>
        <end position="94"/>
    </location>
</feature>
<dbReference type="RefSeq" id="WP_203972389.1">
    <property type="nucleotide sequence ID" value="NZ_BAAAKY010000028.1"/>
</dbReference>
<dbReference type="InterPro" id="IPR005672">
    <property type="entry name" value="Phosphate_PstA"/>
</dbReference>
<dbReference type="PANTHER" id="PTHR42922">
    <property type="entry name" value="PHOSPHATE TRANSPORT SYSTEM PERMEASE PROTEIN PSTA"/>
    <property type="match status" value="1"/>
</dbReference>
<evidence type="ECO:0000313" key="13">
    <source>
        <dbReference type="EMBL" id="GII44737.1"/>
    </source>
</evidence>
<reference evidence="13" key="1">
    <citation type="submission" date="2021-01" db="EMBL/GenBank/DDBJ databases">
        <title>Whole genome shotgun sequence of Planotetraspora silvatica NBRC 100141.</title>
        <authorList>
            <person name="Komaki H."/>
            <person name="Tamura T."/>
        </authorList>
    </citation>
    <scope>NUCLEOTIDE SEQUENCE</scope>
    <source>
        <strain evidence="13">NBRC 100141</strain>
    </source>
</reference>
<dbReference type="PROSITE" id="PS50928">
    <property type="entry name" value="ABC_TM1"/>
    <property type="match status" value="1"/>
</dbReference>
<dbReference type="EMBL" id="BOOQ01000005">
    <property type="protein sequence ID" value="GII44737.1"/>
    <property type="molecule type" value="Genomic_DNA"/>
</dbReference>
<dbReference type="Proteomes" id="UP000644610">
    <property type="component" value="Unassembled WGS sequence"/>
</dbReference>
<dbReference type="CDD" id="cd06261">
    <property type="entry name" value="TM_PBP2"/>
    <property type="match status" value="1"/>
</dbReference>
<dbReference type="InterPro" id="IPR000515">
    <property type="entry name" value="MetI-like"/>
</dbReference>
<comment type="function">
    <text evidence="1">Part of the binding-protein-dependent transport system for phosphate; probably responsible for the translocation of the substrate across the membrane.</text>
</comment>
<evidence type="ECO:0000259" key="12">
    <source>
        <dbReference type="PROSITE" id="PS50928"/>
    </source>
</evidence>
<evidence type="ECO:0000256" key="8">
    <source>
        <dbReference type="ARBA" id="ARBA00022989"/>
    </source>
</evidence>
<dbReference type="GO" id="GO:0005315">
    <property type="term" value="F:phosphate transmembrane transporter activity"/>
    <property type="evidence" value="ECO:0007669"/>
    <property type="project" value="InterPro"/>
</dbReference>
<feature type="transmembrane region" description="Helical" evidence="10">
    <location>
        <begin position="203"/>
        <end position="225"/>
    </location>
</feature>
<gene>
    <name evidence="13" type="primary">pstA_2</name>
    <name evidence="13" type="ORF">Psi02_11610</name>
</gene>
<comment type="caution">
    <text evidence="13">The sequence shown here is derived from an EMBL/GenBank/DDBJ whole genome shotgun (WGS) entry which is preliminary data.</text>
</comment>
<feature type="transmembrane region" description="Helical" evidence="10">
    <location>
        <begin position="172"/>
        <end position="191"/>
    </location>
</feature>
<evidence type="ECO:0000313" key="14">
    <source>
        <dbReference type="Proteomes" id="UP000644610"/>
    </source>
</evidence>
<dbReference type="GO" id="GO:0005886">
    <property type="term" value="C:plasma membrane"/>
    <property type="evidence" value="ECO:0007669"/>
    <property type="project" value="UniProtKB-SubCell"/>
</dbReference>
<keyword evidence="4" id="KW-0813">Transport</keyword>
<keyword evidence="6" id="KW-0592">Phosphate transport</keyword>
<evidence type="ECO:0000256" key="2">
    <source>
        <dbReference type="ARBA" id="ARBA00004651"/>
    </source>
</evidence>
<evidence type="ECO:0000256" key="4">
    <source>
        <dbReference type="ARBA" id="ARBA00022448"/>
    </source>
</evidence>
<dbReference type="Pfam" id="PF00528">
    <property type="entry name" value="BPD_transp_1"/>
    <property type="match status" value="1"/>
</dbReference>
<evidence type="ECO:0000256" key="5">
    <source>
        <dbReference type="ARBA" id="ARBA00022475"/>
    </source>
</evidence>
<protein>
    <recommendedName>
        <fullName evidence="10">Phosphate transport system permease protein PstA</fullName>
    </recommendedName>
</protein>
<feature type="compositionally biased region" description="Polar residues" evidence="11">
    <location>
        <begin position="391"/>
        <end position="400"/>
    </location>
</feature>
<evidence type="ECO:0000256" key="3">
    <source>
        <dbReference type="ARBA" id="ARBA00007069"/>
    </source>
</evidence>
<evidence type="ECO:0000256" key="1">
    <source>
        <dbReference type="ARBA" id="ARBA00003510"/>
    </source>
</evidence>
<name>A0A8J3XJZ0_9ACTN</name>
<feature type="transmembrane region" description="Helical" evidence="10">
    <location>
        <begin position="47"/>
        <end position="69"/>
    </location>
</feature>
<feature type="transmembrane region" description="Helical" evidence="10">
    <location>
        <begin position="231"/>
        <end position="253"/>
    </location>
</feature>